<dbReference type="AlphaFoldDB" id="X1VSI5"/>
<feature type="non-terminal residue" evidence="1">
    <location>
        <position position="108"/>
    </location>
</feature>
<reference evidence="1" key="1">
    <citation type="journal article" date="2014" name="Front. Microbiol.">
        <title>High frequency of phylogenetically diverse reductive dehalogenase-homologous genes in deep subseafloor sedimentary metagenomes.</title>
        <authorList>
            <person name="Kawai M."/>
            <person name="Futagami T."/>
            <person name="Toyoda A."/>
            <person name="Takaki Y."/>
            <person name="Nishi S."/>
            <person name="Hori S."/>
            <person name="Arai W."/>
            <person name="Tsubouchi T."/>
            <person name="Morono Y."/>
            <person name="Uchiyama I."/>
            <person name="Ito T."/>
            <person name="Fujiyama A."/>
            <person name="Inagaki F."/>
            <person name="Takami H."/>
        </authorList>
    </citation>
    <scope>NUCLEOTIDE SEQUENCE</scope>
    <source>
        <strain evidence="1">Expedition CK06-06</strain>
    </source>
</reference>
<sequence length="108" mass="12499">MLHEGITKIEMTSEGVKVLKSMRGREMLGLNLFDFGRPCEMQDGEGVGEMSMVTFYLLAGQSLQDKKYMWDMSRFTDPEIAITNNITATDGEDWDISELEYQIFGWRW</sequence>
<dbReference type="EMBL" id="BARW01035409">
    <property type="protein sequence ID" value="GAJ20156.1"/>
    <property type="molecule type" value="Genomic_DNA"/>
</dbReference>
<proteinExistence type="predicted"/>
<protein>
    <submittedName>
        <fullName evidence="1">Uncharacterized protein</fullName>
    </submittedName>
</protein>
<evidence type="ECO:0000313" key="1">
    <source>
        <dbReference type="EMBL" id="GAJ20156.1"/>
    </source>
</evidence>
<gene>
    <name evidence="1" type="ORF">S12H4_55233</name>
</gene>
<comment type="caution">
    <text evidence="1">The sequence shown here is derived from an EMBL/GenBank/DDBJ whole genome shotgun (WGS) entry which is preliminary data.</text>
</comment>
<organism evidence="1">
    <name type="scientific">marine sediment metagenome</name>
    <dbReference type="NCBI Taxonomy" id="412755"/>
    <lineage>
        <taxon>unclassified sequences</taxon>
        <taxon>metagenomes</taxon>
        <taxon>ecological metagenomes</taxon>
    </lineage>
</organism>
<accession>X1VSI5</accession>
<name>X1VSI5_9ZZZZ</name>